<dbReference type="InterPro" id="IPR020904">
    <property type="entry name" value="Sc_DH/Rdtase_CS"/>
</dbReference>
<dbReference type="PANTHER" id="PTHR24321">
    <property type="entry name" value="DEHYDROGENASES, SHORT CHAIN"/>
    <property type="match status" value="1"/>
</dbReference>
<dbReference type="EMBL" id="QKTX01000004">
    <property type="protein sequence ID" value="PZV84532.1"/>
    <property type="molecule type" value="Genomic_DNA"/>
</dbReference>
<comment type="similarity">
    <text evidence="1">Belongs to the short-chain dehydrogenases/reductases (SDR) family.</text>
</comment>
<dbReference type="InterPro" id="IPR002347">
    <property type="entry name" value="SDR_fam"/>
</dbReference>
<evidence type="ECO:0000256" key="2">
    <source>
        <dbReference type="ARBA" id="ARBA00023002"/>
    </source>
</evidence>
<dbReference type="PRINTS" id="PR00081">
    <property type="entry name" value="GDHRDH"/>
</dbReference>
<dbReference type="PRINTS" id="PR00080">
    <property type="entry name" value="SDRFAMILY"/>
</dbReference>
<evidence type="ECO:0000313" key="3">
    <source>
        <dbReference type="EMBL" id="PZV84532.1"/>
    </source>
</evidence>
<evidence type="ECO:0000256" key="1">
    <source>
        <dbReference type="ARBA" id="ARBA00006484"/>
    </source>
</evidence>
<organism evidence="3 4">
    <name type="scientific">Algoriphagus aquaeductus</name>
    <dbReference type="NCBI Taxonomy" id="475299"/>
    <lineage>
        <taxon>Bacteria</taxon>
        <taxon>Pseudomonadati</taxon>
        <taxon>Bacteroidota</taxon>
        <taxon>Cytophagia</taxon>
        <taxon>Cytophagales</taxon>
        <taxon>Cyclobacteriaceae</taxon>
        <taxon>Algoriphagus</taxon>
    </lineage>
</organism>
<dbReference type="FunFam" id="3.40.50.720:FF:000084">
    <property type="entry name" value="Short-chain dehydrogenase reductase"/>
    <property type="match status" value="1"/>
</dbReference>
<keyword evidence="4" id="KW-1185">Reference proteome</keyword>
<dbReference type="Proteomes" id="UP000248917">
    <property type="component" value="Unassembled WGS sequence"/>
</dbReference>
<accession>A0A326RS62</accession>
<gene>
    <name evidence="3" type="ORF">CLV31_104183</name>
</gene>
<protein>
    <submittedName>
        <fullName evidence="3">NAD(P)-dependent dehydrogenase (Short-subunit alcohol dehydrogenase family)</fullName>
    </submittedName>
</protein>
<dbReference type="InterPro" id="IPR036291">
    <property type="entry name" value="NAD(P)-bd_dom_sf"/>
</dbReference>
<reference evidence="3 4" key="1">
    <citation type="submission" date="2018-06" db="EMBL/GenBank/DDBJ databases">
        <title>Genomic Encyclopedia of Archaeal and Bacterial Type Strains, Phase II (KMG-II): from individual species to whole genera.</title>
        <authorList>
            <person name="Goeker M."/>
        </authorList>
    </citation>
    <scope>NUCLEOTIDE SEQUENCE [LARGE SCALE GENOMIC DNA]</scope>
    <source>
        <strain evidence="3 4">T4</strain>
    </source>
</reference>
<dbReference type="Gene3D" id="3.40.50.720">
    <property type="entry name" value="NAD(P)-binding Rossmann-like Domain"/>
    <property type="match status" value="1"/>
</dbReference>
<dbReference type="AlphaFoldDB" id="A0A326RS62"/>
<sequence>MVKSLIMKKLENKVAIVTGAASGMGKAISLLFAQEGAKVIVSDLTGADAEEVADQIRHSGGHALGLKCDVSDEEQVKRMVHAAIHEFGGLDILVNNAGIMDNFTPLEKVTDKLWEKVMAVNVNGPFYASRLAITQMLKQGKGVIINIASVGGVSGARAGLAYTTSKHALVGMSKNIGFMYAKKGIRCNVIAPGGVNTNIMKDAQPDPDGAVLCSSGAGSMSRMGEPEEIAKVALFLASDDSSFVNGEVLVADGGWLAY</sequence>
<dbReference type="PANTHER" id="PTHR24321:SF8">
    <property type="entry name" value="ESTRADIOL 17-BETA-DEHYDROGENASE 8-RELATED"/>
    <property type="match status" value="1"/>
</dbReference>
<name>A0A326RS62_9BACT</name>
<comment type="caution">
    <text evidence="3">The sequence shown here is derived from an EMBL/GenBank/DDBJ whole genome shotgun (WGS) entry which is preliminary data.</text>
</comment>
<dbReference type="SUPFAM" id="SSF51735">
    <property type="entry name" value="NAD(P)-binding Rossmann-fold domains"/>
    <property type="match status" value="1"/>
</dbReference>
<dbReference type="CDD" id="cd05233">
    <property type="entry name" value="SDR_c"/>
    <property type="match status" value="1"/>
</dbReference>
<proteinExistence type="inferred from homology"/>
<dbReference type="NCBIfam" id="NF009466">
    <property type="entry name" value="PRK12826.1-2"/>
    <property type="match status" value="1"/>
</dbReference>
<dbReference type="GO" id="GO:0016491">
    <property type="term" value="F:oxidoreductase activity"/>
    <property type="evidence" value="ECO:0007669"/>
    <property type="project" value="UniProtKB-KW"/>
</dbReference>
<keyword evidence="2" id="KW-0560">Oxidoreductase</keyword>
<evidence type="ECO:0000313" key="4">
    <source>
        <dbReference type="Proteomes" id="UP000248917"/>
    </source>
</evidence>
<dbReference type="Pfam" id="PF13561">
    <property type="entry name" value="adh_short_C2"/>
    <property type="match status" value="1"/>
</dbReference>
<dbReference type="NCBIfam" id="NF005559">
    <property type="entry name" value="PRK07231.1"/>
    <property type="match status" value="1"/>
</dbReference>
<dbReference type="PROSITE" id="PS00061">
    <property type="entry name" value="ADH_SHORT"/>
    <property type="match status" value="1"/>
</dbReference>